<proteinExistence type="predicted"/>
<dbReference type="GO" id="GO:0003676">
    <property type="term" value="F:nucleic acid binding"/>
    <property type="evidence" value="ECO:0007669"/>
    <property type="project" value="InterPro"/>
</dbReference>
<sequence>SKRFNIFLIQHESIHSMSRPGTRYDNSPIERWWNDFKLRWINLHETPKTLEELKLLVKDGMNYFDTLDRSETRNGLTPKEYWNESIS</sequence>
<dbReference type="AlphaFoldDB" id="A0A9D2CM38"/>
<dbReference type="EMBL" id="DXCM01000013">
    <property type="protein sequence ID" value="HIY91545.1"/>
    <property type="molecule type" value="Genomic_DNA"/>
</dbReference>
<reference evidence="1" key="2">
    <citation type="submission" date="2021-04" db="EMBL/GenBank/DDBJ databases">
        <authorList>
            <person name="Gilroy R."/>
        </authorList>
    </citation>
    <scope>NUCLEOTIDE SEQUENCE</scope>
    <source>
        <strain evidence="1">3204</strain>
    </source>
</reference>
<gene>
    <name evidence="1" type="ORF">H9820_01220</name>
</gene>
<accession>A0A9D2CM38</accession>
<dbReference type="Proteomes" id="UP000824013">
    <property type="component" value="Unassembled WGS sequence"/>
</dbReference>
<protein>
    <submittedName>
        <fullName evidence="1">IS3 family transposase</fullName>
    </submittedName>
</protein>
<reference evidence="1" key="1">
    <citation type="journal article" date="2021" name="PeerJ">
        <title>Extensive microbial diversity within the chicken gut microbiome revealed by metagenomics and culture.</title>
        <authorList>
            <person name="Gilroy R."/>
            <person name="Ravi A."/>
            <person name="Getino M."/>
            <person name="Pursley I."/>
            <person name="Horton D.L."/>
            <person name="Alikhan N.F."/>
            <person name="Baker D."/>
            <person name="Gharbi K."/>
            <person name="Hall N."/>
            <person name="Watson M."/>
            <person name="Adriaenssens E.M."/>
            <person name="Foster-Nyarko E."/>
            <person name="Jarju S."/>
            <person name="Secka A."/>
            <person name="Antonio M."/>
            <person name="Oren A."/>
            <person name="Chaudhuri R.R."/>
            <person name="La Ragione R."/>
            <person name="Hildebrand F."/>
            <person name="Pallen M.J."/>
        </authorList>
    </citation>
    <scope>NUCLEOTIDE SEQUENCE</scope>
    <source>
        <strain evidence="1">3204</strain>
    </source>
</reference>
<evidence type="ECO:0000313" key="1">
    <source>
        <dbReference type="EMBL" id="HIY91545.1"/>
    </source>
</evidence>
<evidence type="ECO:0000313" key="2">
    <source>
        <dbReference type="Proteomes" id="UP000824013"/>
    </source>
</evidence>
<dbReference type="SUPFAM" id="SSF53098">
    <property type="entry name" value="Ribonuclease H-like"/>
    <property type="match status" value="1"/>
</dbReference>
<dbReference type="Gene3D" id="3.30.420.10">
    <property type="entry name" value="Ribonuclease H-like superfamily/Ribonuclease H"/>
    <property type="match status" value="1"/>
</dbReference>
<name>A0A9D2CM38_9LACO</name>
<organism evidence="1 2">
    <name type="scientific">Candidatus Companilactobacillus pullicola</name>
    <dbReference type="NCBI Taxonomy" id="2838523"/>
    <lineage>
        <taxon>Bacteria</taxon>
        <taxon>Bacillati</taxon>
        <taxon>Bacillota</taxon>
        <taxon>Bacilli</taxon>
        <taxon>Lactobacillales</taxon>
        <taxon>Lactobacillaceae</taxon>
        <taxon>Companilactobacillus</taxon>
    </lineage>
</organism>
<feature type="non-terminal residue" evidence="1">
    <location>
        <position position="1"/>
    </location>
</feature>
<dbReference type="InterPro" id="IPR036397">
    <property type="entry name" value="RNaseH_sf"/>
</dbReference>
<comment type="caution">
    <text evidence="1">The sequence shown here is derived from an EMBL/GenBank/DDBJ whole genome shotgun (WGS) entry which is preliminary data.</text>
</comment>
<dbReference type="InterPro" id="IPR012337">
    <property type="entry name" value="RNaseH-like_sf"/>
</dbReference>